<dbReference type="Proteomes" id="UP000184041">
    <property type="component" value="Unassembled WGS sequence"/>
</dbReference>
<reference evidence="1 2" key="1">
    <citation type="submission" date="2016-11" db="EMBL/GenBank/DDBJ databases">
        <authorList>
            <person name="Jaros S."/>
            <person name="Januszkiewicz K."/>
            <person name="Wedrychowicz H."/>
        </authorList>
    </citation>
    <scope>NUCLEOTIDE SEQUENCE [LARGE SCALE GENOMIC DNA]</scope>
    <source>
        <strain evidence="1 2">DSM 21986</strain>
    </source>
</reference>
<dbReference type="EMBL" id="FQUS01000003">
    <property type="protein sequence ID" value="SHE72143.1"/>
    <property type="molecule type" value="Genomic_DNA"/>
</dbReference>
<name>A0A1M4VTL2_9BACT</name>
<evidence type="ECO:0000313" key="1">
    <source>
        <dbReference type="EMBL" id="SHE72143.1"/>
    </source>
</evidence>
<proteinExistence type="predicted"/>
<dbReference type="AlphaFoldDB" id="A0A1M4VTL2"/>
<evidence type="ECO:0000313" key="2">
    <source>
        <dbReference type="Proteomes" id="UP000184041"/>
    </source>
</evidence>
<protein>
    <recommendedName>
        <fullName evidence="3">DUF4270 domain-containing protein</fullName>
    </recommendedName>
</protein>
<gene>
    <name evidence="1" type="ORF">SAMN05443144_10330</name>
</gene>
<organism evidence="1 2">
    <name type="scientific">Fodinibius roseus</name>
    <dbReference type="NCBI Taxonomy" id="1194090"/>
    <lineage>
        <taxon>Bacteria</taxon>
        <taxon>Pseudomonadati</taxon>
        <taxon>Balneolota</taxon>
        <taxon>Balneolia</taxon>
        <taxon>Balneolales</taxon>
        <taxon>Balneolaceae</taxon>
        <taxon>Fodinibius</taxon>
    </lineage>
</organism>
<evidence type="ECO:0008006" key="3">
    <source>
        <dbReference type="Google" id="ProtNLM"/>
    </source>
</evidence>
<sequence>MSSTLQNANAFCLLLVLGIAVVISSCENPGSVGSGLSESGADVEIVRDTIGAIDTLGFNSYSGSYAYFSAGAYNDPLFGELTATGFVRPSLPAAGDSLEEDATMKMRILFDSQNVYGDTLADQSFEVYRIEEYWRGRAHKLKNELQLDRSQAVASFTVATGDSMDVTLDPAWVSEYYRAYAESEDADADSLYQNEVYGLALVPSGSNKIIPLDAQSTRFVIENPETDTFEVSNGQWSYHMSRDNEPDHPEGSVAAYNMLENILSFRLDLSGIDINGPSISRAELIFYQDNAIMEQSISGSVKRPQPQSAQLHFVNPEQTPDNLIAGNPAANGTYSEEDHAFHFNVTSLLQNGLINGFPENRTFYFMLPNDGSVKASLLSVDPASETAPKLVITYLKNSTE</sequence>
<accession>A0A1M4VTL2</accession>
<dbReference type="STRING" id="1194090.SAMN05443144_10330"/>
<dbReference type="OrthoDB" id="1524684at2"/>
<keyword evidence="2" id="KW-1185">Reference proteome</keyword>